<evidence type="ECO:0000256" key="3">
    <source>
        <dbReference type="ARBA" id="ARBA00022692"/>
    </source>
</evidence>
<evidence type="ECO:0000256" key="6">
    <source>
        <dbReference type="SAM" id="MobiDB-lite"/>
    </source>
</evidence>
<dbReference type="EMBL" id="NKYE01000004">
    <property type="protein sequence ID" value="OZM73689.1"/>
    <property type="molecule type" value="Genomic_DNA"/>
</dbReference>
<feature type="transmembrane region" description="Helical" evidence="7">
    <location>
        <begin position="337"/>
        <end position="362"/>
    </location>
</feature>
<dbReference type="AlphaFoldDB" id="A0A263D669"/>
<evidence type="ECO:0000256" key="4">
    <source>
        <dbReference type="ARBA" id="ARBA00022989"/>
    </source>
</evidence>
<accession>A0A263D669</accession>
<name>A0A263D669_9PSEU</name>
<gene>
    <name evidence="8" type="ORF">CFN78_09220</name>
</gene>
<dbReference type="Proteomes" id="UP000242444">
    <property type="component" value="Unassembled WGS sequence"/>
</dbReference>
<dbReference type="FunCoup" id="A0A263D669">
    <property type="interactions" value="41"/>
</dbReference>
<feature type="transmembrane region" description="Helical" evidence="7">
    <location>
        <begin position="184"/>
        <end position="205"/>
    </location>
</feature>
<protein>
    <submittedName>
        <fullName evidence="8">Amino acid permease</fullName>
    </submittedName>
</protein>
<dbReference type="PANTHER" id="PTHR43243">
    <property type="entry name" value="INNER MEMBRANE TRANSPORTER YGJI-RELATED"/>
    <property type="match status" value="1"/>
</dbReference>
<feature type="transmembrane region" description="Helical" evidence="7">
    <location>
        <begin position="409"/>
        <end position="429"/>
    </location>
</feature>
<keyword evidence="5 7" id="KW-0472">Membrane</keyword>
<feature type="transmembrane region" description="Helical" evidence="7">
    <location>
        <begin position="243"/>
        <end position="262"/>
    </location>
</feature>
<keyword evidence="9" id="KW-1185">Reference proteome</keyword>
<feature type="transmembrane region" description="Helical" evidence="7">
    <location>
        <begin position="466"/>
        <end position="484"/>
    </location>
</feature>
<dbReference type="InterPro" id="IPR002293">
    <property type="entry name" value="AA/rel_permease1"/>
</dbReference>
<feature type="compositionally biased region" description="Low complexity" evidence="6">
    <location>
        <begin position="501"/>
        <end position="538"/>
    </location>
</feature>
<keyword evidence="2" id="KW-0813">Transport</keyword>
<reference evidence="8 9" key="1">
    <citation type="submission" date="2017-07" db="EMBL/GenBank/DDBJ databases">
        <title>Amycolatopsis antarcticus sp. nov., isolated from the surface of an Antarcticus brown macroalga.</title>
        <authorList>
            <person name="Wang J."/>
            <person name="Leiva S."/>
            <person name="Huang J."/>
            <person name="Huang Y."/>
        </authorList>
    </citation>
    <scope>NUCLEOTIDE SEQUENCE [LARGE SCALE GENOMIC DNA]</scope>
    <source>
        <strain evidence="8 9">AU-G6</strain>
    </source>
</reference>
<evidence type="ECO:0000256" key="5">
    <source>
        <dbReference type="ARBA" id="ARBA00023136"/>
    </source>
</evidence>
<evidence type="ECO:0000313" key="9">
    <source>
        <dbReference type="Proteomes" id="UP000242444"/>
    </source>
</evidence>
<feature type="transmembrane region" description="Helical" evidence="7">
    <location>
        <begin position="146"/>
        <end position="172"/>
    </location>
</feature>
<dbReference type="RefSeq" id="WP_094862206.1">
    <property type="nucleotide sequence ID" value="NZ_NKYE01000004.1"/>
</dbReference>
<evidence type="ECO:0000256" key="2">
    <source>
        <dbReference type="ARBA" id="ARBA00022448"/>
    </source>
</evidence>
<evidence type="ECO:0000313" key="8">
    <source>
        <dbReference type="EMBL" id="OZM73689.1"/>
    </source>
</evidence>
<dbReference type="GO" id="GO:0016020">
    <property type="term" value="C:membrane"/>
    <property type="evidence" value="ECO:0007669"/>
    <property type="project" value="UniProtKB-SubCell"/>
</dbReference>
<comment type="subcellular location">
    <subcellularLocation>
        <location evidence="1">Membrane</location>
        <topology evidence="1">Multi-pass membrane protein</topology>
    </subcellularLocation>
</comment>
<dbReference type="PANTHER" id="PTHR43243:SF4">
    <property type="entry name" value="CATIONIC AMINO ACID TRANSPORTER 4"/>
    <property type="match status" value="1"/>
</dbReference>
<dbReference type="OrthoDB" id="9762947at2"/>
<feature type="region of interest" description="Disordered" evidence="6">
    <location>
        <begin position="501"/>
        <end position="555"/>
    </location>
</feature>
<proteinExistence type="predicted"/>
<feature type="transmembrane region" description="Helical" evidence="7">
    <location>
        <begin position="65"/>
        <end position="85"/>
    </location>
</feature>
<evidence type="ECO:0000256" key="7">
    <source>
        <dbReference type="SAM" id="Phobius"/>
    </source>
</evidence>
<organism evidence="8 9">
    <name type="scientific">Amycolatopsis antarctica</name>
    <dbReference type="NCBI Taxonomy" id="1854586"/>
    <lineage>
        <taxon>Bacteria</taxon>
        <taxon>Bacillati</taxon>
        <taxon>Actinomycetota</taxon>
        <taxon>Actinomycetes</taxon>
        <taxon>Pseudonocardiales</taxon>
        <taxon>Pseudonocardiaceae</taxon>
        <taxon>Amycolatopsis</taxon>
    </lineage>
</organism>
<dbReference type="Gene3D" id="1.20.1740.10">
    <property type="entry name" value="Amino acid/polyamine transporter I"/>
    <property type="match status" value="1"/>
</dbReference>
<feature type="transmembrane region" description="Helical" evidence="7">
    <location>
        <begin position="35"/>
        <end position="53"/>
    </location>
</feature>
<dbReference type="GO" id="GO:0015171">
    <property type="term" value="F:amino acid transmembrane transporter activity"/>
    <property type="evidence" value="ECO:0007669"/>
    <property type="project" value="TreeGrafter"/>
</dbReference>
<feature type="transmembrane region" description="Helical" evidence="7">
    <location>
        <begin position="441"/>
        <end position="460"/>
    </location>
</feature>
<comment type="caution">
    <text evidence="8">The sequence shown here is derived from an EMBL/GenBank/DDBJ whole genome shotgun (WGS) entry which is preliminary data.</text>
</comment>
<keyword evidence="3 7" id="KW-0812">Transmembrane</keyword>
<dbReference type="Pfam" id="PF13520">
    <property type="entry name" value="AA_permease_2"/>
    <property type="match status" value="1"/>
</dbReference>
<feature type="transmembrane region" description="Helical" evidence="7">
    <location>
        <begin position="283"/>
        <end position="301"/>
    </location>
</feature>
<dbReference type="InParanoid" id="A0A263D669"/>
<dbReference type="PIRSF" id="PIRSF006060">
    <property type="entry name" value="AA_transporter"/>
    <property type="match status" value="1"/>
</dbReference>
<feature type="compositionally biased region" description="Basic and acidic residues" evidence="6">
    <location>
        <begin position="544"/>
        <end position="555"/>
    </location>
</feature>
<evidence type="ECO:0000256" key="1">
    <source>
        <dbReference type="ARBA" id="ARBA00004141"/>
    </source>
</evidence>
<feature type="transmembrane region" description="Helical" evidence="7">
    <location>
        <begin position="383"/>
        <end position="403"/>
    </location>
</feature>
<keyword evidence="4 7" id="KW-1133">Transmembrane helix</keyword>
<sequence>MPGTGLWRTKSVEQSIADTDDPDTKLRRNLSTWDLTVFGVAVVIGAGIFTLTARTAGDVAGPSVSVAFVLAAIACGLAALCYAEFASTVPVAGSAYTFSYATFGEFIAWIIGWDLVLEFAVGAASVAKGWSTYLQEVVANFLGDGFTTIAEVGGVSVDWGALLLVVVLTVLLAMGTKLSSRFSLVITTIKVAVVLFVVVLGIGYINVDNYSPFIPPAAEGGAGDGGIEQSLLSFLSGSGGSTFGVFGLLAGASLVFFAFIGFDIIATTAEETKNPQKSVPRGIFGSLAIVTVLYVAVSLVVSGMRPYTDMATDAGDGQRKTLATAFSLNGNDWAANIISFGALAGLTTVVMVLMLGQIRVMYAMSRDALLPRSIAKSGKRGTPARATVIVGSLVAVAATFFEADKLEEMVNVGTLFAFILVSAGVIVLRRTRPDLPRAFKAPWVPFIPIVAIIACLWLMLNLTVLTWVRFLAWMVLGVVVYFAYSKRHSLLGKRIREGGEPVAAGSAGPPAAAGGASDAASDATAGGASASGETPGEAPGETPGKTRGDSPGDRD</sequence>